<name>A0AAD9JYF6_9ANNE</name>
<comment type="caution">
    <text evidence="1">The sequence shown here is derived from an EMBL/GenBank/DDBJ whole genome shotgun (WGS) entry which is preliminary data.</text>
</comment>
<proteinExistence type="predicted"/>
<evidence type="ECO:0000313" key="1">
    <source>
        <dbReference type="EMBL" id="KAK2161354.1"/>
    </source>
</evidence>
<dbReference type="SUPFAM" id="SSF49764">
    <property type="entry name" value="HSP20-like chaperones"/>
    <property type="match status" value="1"/>
</dbReference>
<gene>
    <name evidence="1" type="ORF">LSH36_118g04035</name>
</gene>
<dbReference type="AlphaFoldDB" id="A0AAD9JYF6"/>
<keyword evidence="2" id="KW-1185">Reference proteome</keyword>
<protein>
    <submittedName>
        <fullName evidence="1">Uncharacterized protein</fullName>
    </submittedName>
</protein>
<reference evidence="1" key="1">
    <citation type="journal article" date="2023" name="Mol. Biol. Evol.">
        <title>Third-Generation Sequencing Reveals the Adaptive Role of the Epigenome in Three Deep-Sea Polychaetes.</title>
        <authorList>
            <person name="Perez M."/>
            <person name="Aroh O."/>
            <person name="Sun Y."/>
            <person name="Lan Y."/>
            <person name="Juniper S.K."/>
            <person name="Young C.R."/>
            <person name="Angers B."/>
            <person name="Qian P.Y."/>
        </authorList>
    </citation>
    <scope>NUCLEOTIDE SEQUENCE</scope>
    <source>
        <strain evidence="1">P08H-3</strain>
    </source>
</reference>
<dbReference type="InterPro" id="IPR008978">
    <property type="entry name" value="HSP20-like_chaperone"/>
</dbReference>
<organism evidence="1 2">
    <name type="scientific">Paralvinella palmiformis</name>
    <dbReference type="NCBI Taxonomy" id="53620"/>
    <lineage>
        <taxon>Eukaryota</taxon>
        <taxon>Metazoa</taxon>
        <taxon>Spiralia</taxon>
        <taxon>Lophotrochozoa</taxon>
        <taxon>Annelida</taxon>
        <taxon>Polychaeta</taxon>
        <taxon>Sedentaria</taxon>
        <taxon>Canalipalpata</taxon>
        <taxon>Terebellida</taxon>
        <taxon>Terebelliformia</taxon>
        <taxon>Alvinellidae</taxon>
        <taxon>Paralvinella</taxon>
    </lineage>
</organism>
<dbReference type="Proteomes" id="UP001208570">
    <property type="component" value="Unassembled WGS sequence"/>
</dbReference>
<feature type="non-terminal residue" evidence="1">
    <location>
        <position position="1"/>
    </location>
</feature>
<accession>A0AAD9JYF6</accession>
<sequence>IDINTLGVPDPELSLAGKWSRYQTHWDQLLVDILSEEVMAPNEKKATFSDPEIYDRSGYRTLRITAELIGCDANDVVVRPAEDRLYLLDKDDVVLTSYRLPESVDPFTIEADVSDNGTLVIEAPLIC</sequence>
<dbReference type="Gene3D" id="2.60.40.790">
    <property type="match status" value="1"/>
</dbReference>
<evidence type="ECO:0000313" key="2">
    <source>
        <dbReference type="Proteomes" id="UP001208570"/>
    </source>
</evidence>
<dbReference type="EMBL" id="JAODUP010000118">
    <property type="protein sequence ID" value="KAK2161354.1"/>
    <property type="molecule type" value="Genomic_DNA"/>
</dbReference>